<evidence type="ECO:0000313" key="3">
    <source>
        <dbReference type="Proteomes" id="UP000799764"/>
    </source>
</evidence>
<protein>
    <submittedName>
        <fullName evidence="2">Uncharacterized protein</fullName>
    </submittedName>
</protein>
<name>A0A9P4PEF2_9PLEO</name>
<feature type="compositionally biased region" description="Low complexity" evidence="1">
    <location>
        <begin position="86"/>
        <end position="97"/>
    </location>
</feature>
<feature type="compositionally biased region" description="Basic and acidic residues" evidence="1">
    <location>
        <begin position="155"/>
        <end position="170"/>
    </location>
</feature>
<comment type="caution">
    <text evidence="2">The sequence shown here is derived from an EMBL/GenBank/DDBJ whole genome shotgun (WGS) entry which is preliminary data.</text>
</comment>
<dbReference type="EMBL" id="MU001504">
    <property type="protein sequence ID" value="KAF2442427.1"/>
    <property type="molecule type" value="Genomic_DNA"/>
</dbReference>
<feature type="compositionally biased region" description="Basic and acidic residues" evidence="1">
    <location>
        <begin position="74"/>
        <end position="85"/>
    </location>
</feature>
<accession>A0A9P4PEF2</accession>
<feature type="region of interest" description="Disordered" evidence="1">
    <location>
        <begin position="497"/>
        <end position="532"/>
    </location>
</feature>
<dbReference type="OrthoDB" id="3796057at2759"/>
<feature type="compositionally biased region" description="Polar residues" evidence="1">
    <location>
        <begin position="251"/>
        <end position="265"/>
    </location>
</feature>
<dbReference type="AlphaFoldDB" id="A0A9P4PEF2"/>
<feature type="region of interest" description="Disordered" evidence="1">
    <location>
        <begin position="392"/>
        <end position="421"/>
    </location>
</feature>
<keyword evidence="3" id="KW-1185">Reference proteome</keyword>
<evidence type="ECO:0000313" key="2">
    <source>
        <dbReference type="EMBL" id="KAF2442427.1"/>
    </source>
</evidence>
<organism evidence="2 3">
    <name type="scientific">Karstenula rhodostoma CBS 690.94</name>
    <dbReference type="NCBI Taxonomy" id="1392251"/>
    <lineage>
        <taxon>Eukaryota</taxon>
        <taxon>Fungi</taxon>
        <taxon>Dikarya</taxon>
        <taxon>Ascomycota</taxon>
        <taxon>Pezizomycotina</taxon>
        <taxon>Dothideomycetes</taxon>
        <taxon>Pleosporomycetidae</taxon>
        <taxon>Pleosporales</taxon>
        <taxon>Massarineae</taxon>
        <taxon>Didymosphaeriaceae</taxon>
        <taxon>Karstenula</taxon>
    </lineage>
</organism>
<evidence type="ECO:0000256" key="1">
    <source>
        <dbReference type="SAM" id="MobiDB-lite"/>
    </source>
</evidence>
<feature type="region of interest" description="Disordered" evidence="1">
    <location>
        <begin position="242"/>
        <end position="268"/>
    </location>
</feature>
<reference evidence="2" key="1">
    <citation type="journal article" date="2020" name="Stud. Mycol.">
        <title>101 Dothideomycetes genomes: a test case for predicting lifestyles and emergence of pathogens.</title>
        <authorList>
            <person name="Haridas S."/>
            <person name="Albert R."/>
            <person name="Binder M."/>
            <person name="Bloem J."/>
            <person name="Labutti K."/>
            <person name="Salamov A."/>
            <person name="Andreopoulos B."/>
            <person name="Baker S."/>
            <person name="Barry K."/>
            <person name="Bills G."/>
            <person name="Bluhm B."/>
            <person name="Cannon C."/>
            <person name="Castanera R."/>
            <person name="Culley D."/>
            <person name="Daum C."/>
            <person name="Ezra D."/>
            <person name="Gonzalez J."/>
            <person name="Henrissat B."/>
            <person name="Kuo A."/>
            <person name="Liang C."/>
            <person name="Lipzen A."/>
            <person name="Lutzoni F."/>
            <person name="Magnuson J."/>
            <person name="Mondo S."/>
            <person name="Nolan M."/>
            <person name="Ohm R."/>
            <person name="Pangilinan J."/>
            <person name="Park H.-J."/>
            <person name="Ramirez L."/>
            <person name="Alfaro M."/>
            <person name="Sun H."/>
            <person name="Tritt A."/>
            <person name="Yoshinaga Y."/>
            <person name="Zwiers L.-H."/>
            <person name="Turgeon B."/>
            <person name="Goodwin S."/>
            <person name="Spatafora J."/>
            <person name="Crous P."/>
            <person name="Grigoriev I."/>
        </authorList>
    </citation>
    <scope>NUCLEOTIDE SEQUENCE</scope>
    <source>
        <strain evidence="2">CBS 690.94</strain>
    </source>
</reference>
<dbReference type="Proteomes" id="UP000799764">
    <property type="component" value="Unassembled WGS sequence"/>
</dbReference>
<sequence length="607" mass="65426">MASGKANPAGSPQLTAEEFQGETTPKLQTQGSVNMDTNAREPESRALPGQAAEGNDFATKQSPELAQVGAADLFAEHSPDQEDTRSTSAVYLSTSSSDGGIQLHDPGNADWRVNPTFISATVGDASTPYLSTPPTSISEVTSSSLLQKSQIDGPYHFRERNPGRDSIKYDEGDDATEYGEEGCVKYNKGNDDANESLSCNDDAEDVLNPPVDGGDGFVVPHVDGITSFNADLDGLMEVTLDGVTPPRRGASPQSVRRASSPTGQVMSHLATPGSISSIANPHVKFATNASLQDTPFNKTMKYFKQFKDKENTPSKSRRNASLPEEIAELAKDAQQEGIEDEAALWDQYRELDFAPLDSVMDGQIAGDLIMNTPARKTVASIAENSKTIDMPQVVSSKPKMRGLPGDNKNNDQTSAPPSLDDKVIKGHANETGPTYLVDIPGHFDDAFELRFRSRASVGLIASFLRERGEALDASKDDIDRLVEEFLECPSNFTIRGHSDTESLYADSDRDTNSDEDERTLGAGSTGCDDNDYDHDADDHAQEKQVISYIEDPGLVKALGMVPGAMFWIVAQPVARCSNKIMGTTSKAFDTVLQKLTGLSLDEPPTSE</sequence>
<feature type="compositionally biased region" description="Basic and acidic residues" evidence="1">
    <location>
        <begin position="497"/>
        <end position="512"/>
    </location>
</feature>
<gene>
    <name evidence="2" type="ORF">P171DRAFT_487665</name>
</gene>
<feature type="region of interest" description="Disordered" evidence="1">
    <location>
        <begin position="1"/>
        <end position="108"/>
    </location>
</feature>
<feature type="region of interest" description="Disordered" evidence="1">
    <location>
        <begin position="154"/>
        <end position="175"/>
    </location>
</feature>
<feature type="compositionally biased region" description="Polar residues" evidence="1">
    <location>
        <begin position="21"/>
        <end position="37"/>
    </location>
</feature>
<proteinExistence type="predicted"/>